<name>A0A7U2I2L5_PHANO</name>
<dbReference type="Proteomes" id="UP000663193">
    <property type="component" value="Chromosome 9"/>
</dbReference>
<evidence type="ECO:0000313" key="1">
    <source>
        <dbReference type="EMBL" id="QRC99478.1"/>
    </source>
</evidence>
<proteinExistence type="predicted"/>
<sequence>SMFWTHNSADQIINAERVVMAAAESLTGWRCSRSSNNTSTVPCGDQIAPTEQWEHWNELDKSLVNSRLLRMLTASQCRSDCSVKGPRACPTLGQAFVSVLWYVRRSGSRCALSSLRR</sequence>
<accession>A0A7U2I2L5</accession>
<protein>
    <submittedName>
        <fullName evidence="1">Uncharacterized protein</fullName>
    </submittedName>
</protein>
<dbReference type="AlphaFoldDB" id="A0A7U2I2L5"/>
<keyword evidence="2" id="KW-1185">Reference proteome</keyword>
<evidence type="ECO:0000313" key="2">
    <source>
        <dbReference type="Proteomes" id="UP000663193"/>
    </source>
</evidence>
<reference evidence="2" key="1">
    <citation type="journal article" date="2021" name="BMC Genomics">
        <title>Chromosome-level genome assembly and manually-curated proteome of model necrotroph Parastagonospora nodorum Sn15 reveals a genome-wide trove of candidate effector homologs, and redundancy of virulence-related functions within an accessory chromosome.</title>
        <authorList>
            <person name="Bertazzoni S."/>
            <person name="Jones D.A.B."/>
            <person name="Phan H.T."/>
            <person name="Tan K.-C."/>
            <person name="Hane J.K."/>
        </authorList>
    </citation>
    <scope>NUCLEOTIDE SEQUENCE [LARGE SCALE GENOMIC DNA]</scope>
    <source>
        <strain evidence="2">SN15 / ATCC MYA-4574 / FGSC 10173)</strain>
    </source>
</reference>
<feature type="non-terminal residue" evidence="1">
    <location>
        <position position="1"/>
    </location>
</feature>
<gene>
    <name evidence="1" type="ORF">JI435_413560</name>
</gene>
<dbReference type="VEuPathDB" id="FungiDB:JI435_413560"/>
<organism evidence="1 2">
    <name type="scientific">Phaeosphaeria nodorum (strain SN15 / ATCC MYA-4574 / FGSC 10173)</name>
    <name type="common">Glume blotch fungus</name>
    <name type="synonym">Parastagonospora nodorum</name>
    <dbReference type="NCBI Taxonomy" id="321614"/>
    <lineage>
        <taxon>Eukaryota</taxon>
        <taxon>Fungi</taxon>
        <taxon>Dikarya</taxon>
        <taxon>Ascomycota</taxon>
        <taxon>Pezizomycotina</taxon>
        <taxon>Dothideomycetes</taxon>
        <taxon>Pleosporomycetidae</taxon>
        <taxon>Pleosporales</taxon>
        <taxon>Pleosporineae</taxon>
        <taxon>Phaeosphaeriaceae</taxon>
        <taxon>Parastagonospora</taxon>
    </lineage>
</organism>
<dbReference type="EMBL" id="CP069031">
    <property type="protein sequence ID" value="QRC99478.1"/>
    <property type="molecule type" value="Genomic_DNA"/>
</dbReference>